<dbReference type="RefSeq" id="WP_214298884.1">
    <property type="nucleotide sequence ID" value="NZ_JAHDYS010000009.1"/>
</dbReference>
<gene>
    <name evidence="2" type="ORF">KJB30_10465</name>
</gene>
<evidence type="ECO:0000313" key="3">
    <source>
        <dbReference type="Proteomes" id="UP000784128"/>
    </source>
</evidence>
<keyword evidence="1" id="KW-0472">Membrane</keyword>
<feature type="transmembrane region" description="Helical" evidence="1">
    <location>
        <begin position="89"/>
        <end position="111"/>
    </location>
</feature>
<name>A0ABS5U962_9BACT</name>
<dbReference type="EMBL" id="JAHDYS010000009">
    <property type="protein sequence ID" value="MBT1072209.1"/>
    <property type="molecule type" value="Genomic_DNA"/>
</dbReference>
<evidence type="ECO:0000256" key="1">
    <source>
        <dbReference type="SAM" id="Phobius"/>
    </source>
</evidence>
<keyword evidence="3" id="KW-1185">Reference proteome</keyword>
<evidence type="ECO:0000313" key="2">
    <source>
        <dbReference type="EMBL" id="MBT1072209.1"/>
    </source>
</evidence>
<feature type="transmembrane region" description="Helical" evidence="1">
    <location>
        <begin position="36"/>
        <end position="52"/>
    </location>
</feature>
<sequence length="121" mass="13540">MLKKILPGINDSKRRVLLAVCIVLAFFIGIIDYKTGEYVITVVYIIPIYLAAKIMGKLWCNIVTLLCMVEIISISRLSHPGSLSATDIYMWNAIVQAIQLAVAGYIISIITKQLERDPKSR</sequence>
<accession>A0ABS5U962</accession>
<keyword evidence="1" id="KW-1133">Transmembrane helix</keyword>
<proteinExistence type="predicted"/>
<feature type="transmembrane region" description="Helical" evidence="1">
    <location>
        <begin position="12"/>
        <end position="30"/>
    </location>
</feature>
<comment type="caution">
    <text evidence="2">The sequence shown here is derived from an EMBL/GenBank/DDBJ whole genome shotgun (WGS) entry which is preliminary data.</text>
</comment>
<dbReference type="Proteomes" id="UP000784128">
    <property type="component" value="Unassembled WGS sequence"/>
</dbReference>
<keyword evidence="1" id="KW-0812">Transmembrane</keyword>
<feature type="transmembrane region" description="Helical" evidence="1">
    <location>
        <begin position="59"/>
        <end position="77"/>
    </location>
</feature>
<reference evidence="2 3" key="1">
    <citation type="submission" date="2021-05" db="EMBL/GenBank/DDBJ databases">
        <title>The draft genome of Geobacter chapellei DSM 13688.</title>
        <authorList>
            <person name="Xu Z."/>
            <person name="Masuda Y."/>
            <person name="Itoh H."/>
            <person name="Senoo K."/>
        </authorList>
    </citation>
    <scope>NUCLEOTIDE SEQUENCE [LARGE SCALE GENOMIC DNA]</scope>
    <source>
        <strain evidence="2 3">DSM 13688</strain>
    </source>
</reference>
<protein>
    <submittedName>
        <fullName evidence="2">Uncharacterized protein</fullName>
    </submittedName>
</protein>
<organism evidence="2 3">
    <name type="scientific">Pelotalea chapellei</name>
    <dbReference type="NCBI Taxonomy" id="44671"/>
    <lineage>
        <taxon>Bacteria</taxon>
        <taxon>Pseudomonadati</taxon>
        <taxon>Thermodesulfobacteriota</taxon>
        <taxon>Desulfuromonadia</taxon>
        <taxon>Geobacterales</taxon>
        <taxon>Geobacteraceae</taxon>
        <taxon>Pelotalea</taxon>
    </lineage>
</organism>